<proteinExistence type="inferred from homology"/>
<reference evidence="9 10" key="1">
    <citation type="submission" date="2015-04" db="EMBL/GenBank/DDBJ databases">
        <authorList>
            <person name="Syromyatnikov M.Y."/>
            <person name="Popov V.N."/>
        </authorList>
    </citation>
    <scope>NUCLEOTIDE SEQUENCE [LARGE SCALE GENOMIC DNA]</scope>
</reference>
<evidence type="ECO:0000256" key="3">
    <source>
        <dbReference type="ARBA" id="ARBA00022448"/>
    </source>
</evidence>
<dbReference type="EMBL" id="CVRI01000060">
    <property type="protein sequence ID" value="CRL03907.1"/>
    <property type="molecule type" value="Genomic_DNA"/>
</dbReference>
<dbReference type="Pfam" id="PF00153">
    <property type="entry name" value="Mito_carr"/>
    <property type="match status" value="3"/>
</dbReference>
<dbReference type="InterPro" id="IPR023395">
    <property type="entry name" value="MCP_dom_sf"/>
</dbReference>
<dbReference type="STRING" id="568069.A0A1J1IUH1"/>
<feature type="repeat" description="Solcar" evidence="7">
    <location>
        <begin position="209"/>
        <end position="305"/>
    </location>
</feature>
<feature type="repeat" description="Solcar" evidence="7">
    <location>
        <begin position="11"/>
        <end position="103"/>
    </location>
</feature>
<evidence type="ECO:0000256" key="2">
    <source>
        <dbReference type="ARBA" id="ARBA00006375"/>
    </source>
</evidence>
<keyword evidence="6 7" id="KW-0472">Membrane</keyword>
<name>A0A1J1IUH1_9DIPT</name>
<dbReference type="InterPro" id="IPR002067">
    <property type="entry name" value="MCP"/>
</dbReference>
<dbReference type="Proteomes" id="UP000183832">
    <property type="component" value="Unassembled WGS sequence"/>
</dbReference>
<keyword evidence="3 8" id="KW-0813">Transport</keyword>
<dbReference type="PROSITE" id="PS50920">
    <property type="entry name" value="SOLCAR"/>
    <property type="match status" value="3"/>
</dbReference>
<evidence type="ECO:0000313" key="9">
    <source>
        <dbReference type="EMBL" id="CRL03907.1"/>
    </source>
</evidence>
<dbReference type="OrthoDB" id="7789014at2759"/>
<evidence type="ECO:0000256" key="7">
    <source>
        <dbReference type="PROSITE-ProRule" id="PRU00282"/>
    </source>
</evidence>
<evidence type="ECO:0000256" key="4">
    <source>
        <dbReference type="ARBA" id="ARBA00022692"/>
    </source>
</evidence>
<comment type="subcellular location">
    <subcellularLocation>
        <location evidence="1">Membrane</location>
        <topology evidence="1">Multi-pass membrane protein</topology>
    </subcellularLocation>
</comment>
<dbReference type="GO" id="GO:0016020">
    <property type="term" value="C:membrane"/>
    <property type="evidence" value="ECO:0007669"/>
    <property type="project" value="UniProtKB-SubCell"/>
</dbReference>
<organism evidence="9 10">
    <name type="scientific">Clunio marinus</name>
    <dbReference type="NCBI Taxonomy" id="568069"/>
    <lineage>
        <taxon>Eukaryota</taxon>
        <taxon>Metazoa</taxon>
        <taxon>Ecdysozoa</taxon>
        <taxon>Arthropoda</taxon>
        <taxon>Hexapoda</taxon>
        <taxon>Insecta</taxon>
        <taxon>Pterygota</taxon>
        <taxon>Neoptera</taxon>
        <taxon>Endopterygota</taxon>
        <taxon>Diptera</taxon>
        <taxon>Nematocera</taxon>
        <taxon>Chironomoidea</taxon>
        <taxon>Chironomidae</taxon>
        <taxon>Clunio</taxon>
    </lineage>
</organism>
<keyword evidence="5" id="KW-0677">Repeat</keyword>
<evidence type="ECO:0000313" key="10">
    <source>
        <dbReference type="Proteomes" id="UP000183832"/>
    </source>
</evidence>
<keyword evidence="4 7" id="KW-0812">Transmembrane</keyword>
<comment type="similarity">
    <text evidence="2 8">Belongs to the mitochondrial carrier (TC 2.A.29) family.</text>
</comment>
<evidence type="ECO:0000256" key="6">
    <source>
        <dbReference type="ARBA" id="ARBA00023136"/>
    </source>
</evidence>
<keyword evidence="10" id="KW-1185">Reference proteome</keyword>
<dbReference type="PRINTS" id="PR00926">
    <property type="entry name" value="MITOCARRIER"/>
</dbReference>
<feature type="repeat" description="Solcar" evidence="7">
    <location>
        <begin position="113"/>
        <end position="199"/>
    </location>
</feature>
<dbReference type="Gene3D" id="1.50.40.10">
    <property type="entry name" value="Mitochondrial carrier domain"/>
    <property type="match status" value="1"/>
</dbReference>
<dbReference type="SUPFAM" id="SSF103506">
    <property type="entry name" value="Mitochondrial carrier"/>
    <property type="match status" value="1"/>
</dbReference>
<dbReference type="GO" id="GO:0055085">
    <property type="term" value="P:transmembrane transport"/>
    <property type="evidence" value="ECO:0007669"/>
    <property type="project" value="InterPro"/>
</dbReference>
<sequence>MERQEQKITLFNTIKAPMAGAFSGCITRAITQPLDCSKVRLQLQVEPIANVTGARYTGTWQTLFAIFRDEGVYGLWKGHIPAQLLSVFYGLGQFAAYDQLNRAGRHIKIFHEHSDMRHFICGGIAGAIGNTVSTPFDVVRTRIIAQDHGRGYSSMTEGLKSIYLKEGIRGLFRGLGPSVLQVAPLTAIQFWSYNVVIEAALEYTKQDHATPHLILFSGMIGGIVSKTAVYPLDLCKKRLQIQKFQQSRTTYGENFVCKGLLDCLKRTVTREGWTVGLYKGLWPSVFKSGLATGLHFFMYEELLSYFNRANF</sequence>
<gene>
    <name evidence="9" type="ORF">CLUMA_CG017029</name>
</gene>
<accession>A0A1J1IUH1</accession>
<evidence type="ECO:0000256" key="5">
    <source>
        <dbReference type="ARBA" id="ARBA00022737"/>
    </source>
</evidence>
<evidence type="ECO:0000256" key="1">
    <source>
        <dbReference type="ARBA" id="ARBA00004141"/>
    </source>
</evidence>
<dbReference type="PANTHER" id="PTHR24089">
    <property type="entry name" value="SOLUTE CARRIER FAMILY 25"/>
    <property type="match status" value="1"/>
</dbReference>
<dbReference type="InterPro" id="IPR018108">
    <property type="entry name" value="MCP_transmembrane"/>
</dbReference>
<evidence type="ECO:0000256" key="8">
    <source>
        <dbReference type="RuleBase" id="RU000488"/>
    </source>
</evidence>
<protein>
    <submittedName>
        <fullName evidence="9">CLUMA_CG017029, isoform B</fullName>
    </submittedName>
</protein>
<dbReference type="AlphaFoldDB" id="A0A1J1IUH1"/>